<protein>
    <submittedName>
        <fullName evidence="2">Uncharacterized protein</fullName>
    </submittedName>
</protein>
<dbReference type="EMBL" id="BJWL01000009">
    <property type="protein sequence ID" value="GFY93764.1"/>
    <property type="molecule type" value="Genomic_DNA"/>
</dbReference>
<name>A0A7J0F504_9ERIC</name>
<dbReference type="AlphaFoldDB" id="A0A7J0F504"/>
<proteinExistence type="predicted"/>
<evidence type="ECO:0000313" key="3">
    <source>
        <dbReference type="Proteomes" id="UP000585474"/>
    </source>
</evidence>
<comment type="caution">
    <text evidence="2">The sequence shown here is derived from an EMBL/GenBank/DDBJ whole genome shotgun (WGS) entry which is preliminary data.</text>
</comment>
<dbReference type="OrthoDB" id="418757at2759"/>
<keyword evidence="3" id="KW-1185">Reference proteome</keyword>
<reference evidence="2 3" key="1">
    <citation type="submission" date="2019-07" db="EMBL/GenBank/DDBJ databases">
        <title>De Novo Assembly of kiwifruit Actinidia rufa.</title>
        <authorList>
            <person name="Sugita-Konishi S."/>
            <person name="Sato K."/>
            <person name="Mori E."/>
            <person name="Abe Y."/>
            <person name="Kisaki G."/>
            <person name="Hamano K."/>
            <person name="Suezawa K."/>
            <person name="Otani M."/>
            <person name="Fukuda T."/>
            <person name="Manabe T."/>
            <person name="Gomi K."/>
            <person name="Tabuchi M."/>
            <person name="Akimitsu K."/>
            <person name="Kataoka I."/>
        </authorList>
    </citation>
    <scope>NUCLEOTIDE SEQUENCE [LARGE SCALE GENOMIC DNA]</scope>
    <source>
        <strain evidence="3">cv. Fuchu</strain>
    </source>
</reference>
<dbReference type="Proteomes" id="UP000585474">
    <property type="component" value="Unassembled WGS sequence"/>
</dbReference>
<accession>A0A7J0F504</accession>
<evidence type="ECO:0000256" key="1">
    <source>
        <dbReference type="SAM" id="MobiDB-lite"/>
    </source>
</evidence>
<feature type="compositionally biased region" description="Basic and acidic residues" evidence="1">
    <location>
        <begin position="26"/>
        <end position="44"/>
    </location>
</feature>
<evidence type="ECO:0000313" key="2">
    <source>
        <dbReference type="EMBL" id="GFY93764.1"/>
    </source>
</evidence>
<sequence>MCRRGTATHSHAHEEGVTRLPALPRAKGEGHGHACASHAEKEGTHQLGATRRPVSADSTIDFDLLIVDFDQFDDEMQALLLLSSFPESWETLVASLSNSAPNGKLTTSMVMDALFNEEAQRREMGSGELLSDMGPVVCISEKNGQGKGKQPLHRGTQSKRMVTWGIRNVVYIREERWSHDNSQSDVLYGAPRWGGAGHLGEKVQVLRCGGAYTSVGSGVAR</sequence>
<organism evidence="2 3">
    <name type="scientific">Actinidia rufa</name>
    <dbReference type="NCBI Taxonomy" id="165716"/>
    <lineage>
        <taxon>Eukaryota</taxon>
        <taxon>Viridiplantae</taxon>
        <taxon>Streptophyta</taxon>
        <taxon>Embryophyta</taxon>
        <taxon>Tracheophyta</taxon>
        <taxon>Spermatophyta</taxon>
        <taxon>Magnoliopsida</taxon>
        <taxon>eudicotyledons</taxon>
        <taxon>Gunneridae</taxon>
        <taxon>Pentapetalae</taxon>
        <taxon>asterids</taxon>
        <taxon>Ericales</taxon>
        <taxon>Actinidiaceae</taxon>
        <taxon>Actinidia</taxon>
    </lineage>
</organism>
<gene>
    <name evidence="2" type="ORF">Acr_09g0002100</name>
</gene>
<feature type="region of interest" description="Disordered" evidence="1">
    <location>
        <begin position="1"/>
        <end position="52"/>
    </location>
</feature>